<protein>
    <submittedName>
        <fullName evidence="1">Uncharacterized protein</fullName>
    </submittedName>
</protein>
<accession>A0ACB8Z4Z4</accession>
<reference evidence="2" key="1">
    <citation type="journal article" date="2022" name="Mol. Ecol. Resour.">
        <title>The genomes of chicory, endive, great burdock and yacon provide insights into Asteraceae palaeo-polyploidization history and plant inulin production.</title>
        <authorList>
            <person name="Fan W."/>
            <person name="Wang S."/>
            <person name="Wang H."/>
            <person name="Wang A."/>
            <person name="Jiang F."/>
            <person name="Liu H."/>
            <person name="Zhao H."/>
            <person name="Xu D."/>
            <person name="Zhang Y."/>
        </authorList>
    </citation>
    <scope>NUCLEOTIDE SEQUENCE [LARGE SCALE GENOMIC DNA]</scope>
    <source>
        <strain evidence="2">cv. Niubang</strain>
    </source>
</reference>
<organism evidence="1 2">
    <name type="scientific">Arctium lappa</name>
    <name type="common">Greater burdock</name>
    <name type="synonym">Lappa major</name>
    <dbReference type="NCBI Taxonomy" id="4217"/>
    <lineage>
        <taxon>Eukaryota</taxon>
        <taxon>Viridiplantae</taxon>
        <taxon>Streptophyta</taxon>
        <taxon>Embryophyta</taxon>
        <taxon>Tracheophyta</taxon>
        <taxon>Spermatophyta</taxon>
        <taxon>Magnoliopsida</taxon>
        <taxon>eudicotyledons</taxon>
        <taxon>Gunneridae</taxon>
        <taxon>Pentapetalae</taxon>
        <taxon>asterids</taxon>
        <taxon>campanulids</taxon>
        <taxon>Asterales</taxon>
        <taxon>Asteraceae</taxon>
        <taxon>Carduoideae</taxon>
        <taxon>Cardueae</taxon>
        <taxon>Arctiinae</taxon>
        <taxon>Arctium</taxon>
    </lineage>
</organism>
<proteinExistence type="predicted"/>
<name>A0ACB8Z4Z4_ARCLA</name>
<evidence type="ECO:0000313" key="2">
    <source>
        <dbReference type="Proteomes" id="UP001055879"/>
    </source>
</evidence>
<dbReference type="EMBL" id="CM042057">
    <property type="protein sequence ID" value="KAI3693059.1"/>
    <property type="molecule type" value="Genomic_DNA"/>
</dbReference>
<keyword evidence="2" id="KW-1185">Reference proteome</keyword>
<reference evidence="1 2" key="2">
    <citation type="journal article" date="2022" name="Mol. Ecol. Resour.">
        <title>The genomes of chicory, endive, great burdock and yacon provide insights into Asteraceae paleo-polyploidization history and plant inulin production.</title>
        <authorList>
            <person name="Fan W."/>
            <person name="Wang S."/>
            <person name="Wang H."/>
            <person name="Wang A."/>
            <person name="Jiang F."/>
            <person name="Liu H."/>
            <person name="Zhao H."/>
            <person name="Xu D."/>
            <person name="Zhang Y."/>
        </authorList>
    </citation>
    <scope>NUCLEOTIDE SEQUENCE [LARGE SCALE GENOMIC DNA]</scope>
    <source>
        <strain evidence="2">cv. Niubang</strain>
    </source>
</reference>
<dbReference type="Proteomes" id="UP001055879">
    <property type="component" value="Linkage Group LG11"/>
</dbReference>
<evidence type="ECO:0000313" key="1">
    <source>
        <dbReference type="EMBL" id="KAI3693059.1"/>
    </source>
</evidence>
<sequence length="216" mass="24101">MKSNESSVINRLLASLKEPNQPLWFLLLLHRVPSSSRDFSLSLSETQPPTTIHSFHSIIMGFFSFLGRLLFASLFILSAWQMFNDFGDDGGPAAVELAPKIESIHRYLTSKIGDGVPTIDVKHVVLASMALKGLGGILFVFGSTTGAYLLMYYLLFMTPLLHDFYDYEVDDPMFHALLPDFVQSVALLGALLFFVGMKTVIPRKVIKKKPLKTKTV</sequence>
<comment type="caution">
    <text evidence="1">The sequence shown here is derived from an EMBL/GenBank/DDBJ whole genome shotgun (WGS) entry which is preliminary data.</text>
</comment>
<gene>
    <name evidence="1" type="ORF">L6452_32887</name>
</gene>